<dbReference type="RefSeq" id="WP_311631474.1">
    <property type="nucleotide sequence ID" value="NZ_JAVREN010000023.1"/>
</dbReference>
<evidence type="ECO:0000256" key="2">
    <source>
        <dbReference type="PROSITE-ProRule" id="PRU10007"/>
    </source>
</evidence>
<dbReference type="InterPro" id="IPR016162">
    <property type="entry name" value="Ald_DH_N"/>
</dbReference>
<dbReference type="NCBIfam" id="NF006916">
    <property type="entry name" value="PRK09407.1"/>
    <property type="match status" value="1"/>
</dbReference>
<evidence type="ECO:0000313" key="5">
    <source>
        <dbReference type="EMBL" id="MDT0308523.1"/>
    </source>
</evidence>
<dbReference type="Proteomes" id="UP001183388">
    <property type="component" value="Unassembled WGS sequence"/>
</dbReference>
<evidence type="ECO:0000313" key="6">
    <source>
        <dbReference type="Proteomes" id="UP001183388"/>
    </source>
</evidence>
<comment type="similarity">
    <text evidence="3">Belongs to the aldehyde dehydrogenase family.</text>
</comment>
<feature type="domain" description="Aldehyde dehydrogenase" evidence="4">
    <location>
        <begin position="34"/>
        <end position="488"/>
    </location>
</feature>
<dbReference type="InterPro" id="IPR015590">
    <property type="entry name" value="Aldehyde_DH_dom"/>
</dbReference>
<dbReference type="CDD" id="cd07101">
    <property type="entry name" value="ALDH_SSADH2_GabD2"/>
    <property type="match status" value="1"/>
</dbReference>
<dbReference type="InterPro" id="IPR016161">
    <property type="entry name" value="Ald_DH/histidinol_DH"/>
</dbReference>
<reference evidence="6" key="1">
    <citation type="submission" date="2023-07" db="EMBL/GenBank/DDBJ databases">
        <title>30 novel species of actinomycetes from the DSMZ collection.</title>
        <authorList>
            <person name="Nouioui I."/>
        </authorList>
    </citation>
    <scope>NUCLEOTIDE SEQUENCE [LARGE SCALE GENOMIC DNA]</scope>
    <source>
        <strain evidence="6">DSM 44917</strain>
    </source>
</reference>
<evidence type="ECO:0000256" key="3">
    <source>
        <dbReference type="RuleBase" id="RU003345"/>
    </source>
</evidence>
<dbReference type="GO" id="GO:0036243">
    <property type="term" value="F:succinate-semialdehyde dehydrogenase (NADP+) activity"/>
    <property type="evidence" value="ECO:0007669"/>
    <property type="project" value="UniProtKB-EC"/>
</dbReference>
<protein>
    <submittedName>
        <fullName evidence="5">Succinic semialdehyde dehydrogenase</fullName>
        <ecNumber evidence="5">1.2.1.79</ecNumber>
    </submittedName>
</protein>
<accession>A0ABU2LAC6</accession>
<name>A0ABU2LAC6_9ACTN</name>
<evidence type="ECO:0000259" key="4">
    <source>
        <dbReference type="Pfam" id="PF00171"/>
    </source>
</evidence>
<proteinExistence type="inferred from homology"/>
<dbReference type="PROSITE" id="PS00687">
    <property type="entry name" value="ALDEHYDE_DEHYDR_GLU"/>
    <property type="match status" value="1"/>
</dbReference>
<comment type="caution">
    <text evidence="5">The sequence shown here is derived from an EMBL/GenBank/DDBJ whole genome shotgun (WGS) entry which is preliminary data.</text>
</comment>
<sequence length="524" mass="56043">MTTAQSDPPARAARVVTDGLVERLTDGVIGGGRTACHSPFTGERLAELPEAAAEDVARAFALARAAQPAWAARDPRQRAAVLLRFHDLLLARQDEILDLVQMETGKARLHAHEEVQAVLVAARHYGRKAPAYLAPKRHTGVVPGLTRVRELRHPKGVIGHISPWNYPLELSAGDALPAFAAGNAVVMKPDTETALTALWARRLLIEAGLPAGLWQVVLGEGPVIGPEVIRHADYVTFTGSTRTGREVAQRAAARLIGASLELGGKNAMLVLDDADPDRAAEGAVRACFSSAGQLCVSVERLYVHEAVADAFLARFVERTRALRLGASLDYGTDLGSLTSQAQLDAVVRHVEDALVGGATLLAGGKPRPDLGPYFHEPTILEGVRPPMLVCEEETFGPVVSVYRVADEEEAIARANATPYGLNSSVWSGNARRARRVAARLRTGTVNINEGYAAAYGSAQSPMGGMGDSGLGRRHGAEGILKYTEAQTVAEQRLLPLAPSFGLDDRRYAALLNSSMKALKTLRFR</sequence>
<gene>
    <name evidence="5" type="ORF">RM780_16380</name>
</gene>
<organism evidence="5 6">
    <name type="scientific">Streptomyces boetiae</name>
    <dbReference type="NCBI Taxonomy" id="3075541"/>
    <lineage>
        <taxon>Bacteria</taxon>
        <taxon>Bacillati</taxon>
        <taxon>Actinomycetota</taxon>
        <taxon>Actinomycetes</taxon>
        <taxon>Kitasatosporales</taxon>
        <taxon>Streptomycetaceae</taxon>
        <taxon>Streptomyces</taxon>
    </lineage>
</organism>
<dbReference type="SUPFAM" id="SSF53720">
    <property type="entry name" value="ALDH-like"/>
    <property type="match status" value="1"/>
</dbReference>
<dbReference type="EC" id="1.2.1.79" evidence="5"/>
<dbReference type="EMBL" id="JAVREN010000023">
    <property type="protein sequence ID" value="MDT0308523.1"/>
    <property type="molecule type" value="Genomic_DNA"/>
</dbReference>
<dbReference type="Gene3D" id="3.40.605.10">
    <property type="entry name" value="Aldehyde Dehydrogenase, Chain A, domain 1"/>
    <property type="match status" value="1"/>
</dbReference>
<keyword evidence="6" id="KW-1185">Reference proteome</keyword>
<keyword evidence="1 3" id="KW-0560">Oxidoreductase</keyword>
<dbReference type="PANTHER" id="PTHR11699">
    <property type="entry name" value="ALDEHYDE DEHYDROGENASE-RELATED"/>
    <property type="match status" value="1"/>
</dbReference>
<evidence type="ECO:0000256" key="1">
    <source>
        <dbReference type="ARBA" id="ARBA00023002"/>
    </source>
</evidence>
<dbReference type="InterPro" id="IPR016163">
    <property type="entry name" value="Ald_DH_C"/>
</dbReference>
<dbReference type="InterPro" id="IPR029510">
    <property type="entry name" value="Ald_DH_CS_GLU"/>
</dbReference>
<feature type="active site" evidence="2">
    <location>
        <position position="261"/>
    </location>
</feature>
<dbReference type="Gene3D" id="3.40.309.10">
    <property type="entry name" value="Aldehyde Dehydrogenase, Chain A, domain 2"/>
    <property type="match status" value="1"/>
</dbReference>
<dbReference type="Pfam" id="PF00171">
    <property type="entry name" value="Aldedh"/>
    <property type="match status" value="1"/>
</dbReference>